<dbReference type="InterPro" id="IPR000064">
    <property type="entry name" value="NLP_P60_dom"/>
</dbReference>
<feature type="domain" description="NlpC/P60" evidence="10">
    <location>
        <begin position="40"/>
        <end position="161"/>
    </location>
</feature>
<keyword evidence="8" id="KW-0564">Palmitate</keyword>
<dbReference type="GO" id="GO:0008234">
    <property type="term" value="F:cysteine-type peptidase activity"/>
    <property type="evidence" value="ECO:0007669"/>
    <property type="project" value="UniProtKB-KW"/>
</dbReference>
<sequence length="161" mass="18136">MGKNKIWLKDESLNYKTPFLALAILITGCATAPSNDYSQHTLDHQYNSLYQSWQGVPYVLGGNTKQGIDCSAFVQVAYSTVHGKHLPRTTSEQSQVGKKVAYSKAREGDLVFFKTGYKTRHVGIYLGGNQFLHASTSRGVIISRLDNPYWADKFWHFRSVI</sequence>
<dbReference type="InterPro" id="IPR038765">
    <property type="entry name" value="Papain-like_cys_pep_sf"/>
</dbReference>
<evidence type="ECO:0000313" key="12">
    <source>
        <dbReference type="Proteomes" id="UP000464262"/>
    </source>
</evidence>
<evidence type="ECO:0000256" key="6">
    <source>
        <dbReference type="ARBA" id="ARBA00022807"/>
    </source>
</evidence>
<evidence type="ECO:0000259" key="10">
    <source>
        <dbReference type="PROSITE" id="PS51935"/>
    </source>
</evidence>
<evidence type="ECO:0000256" key="4">
    <source>
        <dbReference type="ARBA" id="ARBA00022729"/>
    </source>
</evidence>
<evidence type="ECO:0000256" key="7">
    <source>
        <dbReference type="ARBA" id="ARBA00023136"/>
    </source>
</evidence>
<keyword evidence="5" id="KW-0378">Hydrolase</keyword>
<dbReference type="SUPFAM" id="SSF54001">
    <property type="entry name" value="Cysteine proteinases"/>
    <property type="match status" value="1"/>
</dbReference>
<comment type="subcellular location">
    <subcellularLocation>
        <location evidence="1">Membrane</location>
        <topology evidence="1">Lipid-anchor</topology>
    </subcellularLocation>
</comment>
<evidence type="ECO:0000256" key="9">
    <source>
        <dbReference type="ARBA" id="ARBA00023288"/>
    </source>
</evidence>
<evidence type="ECO:0000256" key="1">
    <source>
        <dbReference type="ARBA" id="ARBA00004635"/>
    </source>
</evidence>
<dbReference type="PANTHER" id="PTHR47360:SF3">
    <property type="entry name" value="MUREIN DD-ENDOPEPTIDASE MEPS_MUREIN LD-CARBOXYPEPTIDASE"/>
    <property type="match status" value="1"/>
</dbReference>
<dbReference type="EMBL" id="CP047475">
    <property type="protein sequence ID" value="QIA64706.1"/>
    <property type="molecule type" value="Genomic_DNA"/>
</dbReference>
<dbReference type="PROSITE" id="PS51935">
    <property type="entry name" value="NLPC_P60"/>
    <property type="match status" value="1"/>
</dbReference>
<keyword evidence="12" id="KW-1185">Reference proteome</keyword>
<dbReference type="Gene3D" id="3.90.1720.10">
    <property type="entry name" value="endopeptidase domain like (from Nostoc punctiforme)"/>
    <property type="match status" value="1"/>
</dbReference>
<dbReference type="GO" id="GO:0006508">
    <property type="term" value="P:proteolysis"/>
    <property type="evidence" value="ECO:0007669"/>
    <property type="project" value="UniProtKB-KW"/>
</dbReference>
<evidence type="ECO:0000256" key="3">
    <source>
        <dbReference type="ARBA" id="ARBA00022670"/>
    </source>
</evidence>
<dbReference type="KEGG" id="vas:GT360_07480"/>
<keyword evidence="6" id="KW-0788">Thiol protease</keyword>
<dbReference type="PROSITE" id="PS51257">
    <property type="entry name" value="PROKAR_LIPOPROTEIN"/>
    <property type="match status" value="1"/>
</dbReference>
<dbReference type="GO" id="GO:0016020">
    <property type="term" value="C:membrane"/>
    <property type="evidence" value="ECO:0007669"/>
    <property type="project" value="UniProtKB-SubCell"/>
</dbReference>
<dbReference type="InterPro" id="IPR052062">
    <property type="entry name" value="Murein_DD/LD_carboxypeptidase"/>
</dbReference>
<evidence type="ECO:0000313" key="11">
    <source>
        <dbReference type="EMBL" id="QIA64706.1"/>
    </source>
</evidence>
<dbReference type="AlphaFoldDB" id="A0A7Z2T5N0"/>
<evidence type="ECO:0000256" key="2">
    <source>
        <dbReference type="ARBA" id="ARBA00007074"/>
    </source>
</evidence>
<protein>
    <recommendedName>
        <fullName evidence="10">NlpC/P60 domain-containing protein</fullName>
    </recommendedName>
</protein>
<name>A0A7Z2T5N0_9VIBR</name>
<organism evidence="11 12">
    <name type="scientific">Vibrio astriarenae</name>
    <dbReference type="NCBI Taxonomy" id="1481923"/>
    <lineage>
        <taxon>Bacteria</taxon>
        <taxon>Pseudomonadati</taxon>
        <taxon>Pseudomonadota</taxon>
        <taxon>Gammaproteobacteria</taxon>
        <taxon>Vibrionales</taxon>
        <taxon>Vibrionaceae</taxon>
        <taxon>Vibrio</taxon>
    </lineage>
</organism>
<dbReference type="PANTHER" id="PTHR47360">
    <property type="entry name" value="MUREIN DD-ENDOPEPTIDASE MEPS/MUREIN LD-CARBOXYPEPTIDASE"/>
    <property type="match status" value="1"/>
</dbReference>
<evidence type="ECO:0000256" key="5">
    <source>
        <dbReference type="ARBA" id="ARBA00022801"/>
    </source>
</evidence>
<proteinExistence type="inferred from homology"/>
<keyword evidence="4" id="KW-0732">Signal</keyword>
<evidence type="ECO:0000256" key="8">
    <source>
        <dbReference type="ARBA" id="ARBA00023139"/>
    </source>
</evidence>
<keyword evidence="7" id="KW-0472">Membrane</keyword>
<dbReference type="Pfam" id="PF00877">
    <property type="entry name" value="NLPC_P60"/>
    <property type="match status" value="1"/>
</dbReference>
<gene>
    <name evidence="11" type="ORF">GT360_07480</name>
</gene>
<keyword evidence="3" id="KW-0645">Protease</keyword>
<keyword evidence="9" id="KW-0449">Lipoprotein</keyword>
<accession>A0A7Z2T5N0</accession>
<reference evidence="11 12" key="1">
    <citation type="submission" date="2020-01" db="EMBL/GenBank/DDBJ databases">
        <title>Whole genome and functional gene identification of agarase of Vibrio HN897.</title>
        <authorList>
            <person name="Liu Y."/>
            <person name="Zhao Z."/>
        </authorList>
    </citation>
    <scope>NUCLEOTIDE SEQUENCE [LARGE SCALE GENOMIC DNA]</scope>
    <source>
        <strain evidence="11 12">HN897</strain>
    </source>
</reference>
<comment type="similarity">
    <text evidence="2">Belongs to the peptidase C40 family.</text>
</comment>
<dbReference type="Proteomes" id="UP000464262">
    <property type="component" value="Chromosome 1"/>
</dbReference>